<name>A0A814G233_9BILA</name>
<proteinExistence type="predicted"/>
<accession>A0A814G233</accession>
<organism evidence="2 3">
    <name type="scientific">Rotaria sordida</name>
    <dbReference type="NCBI Taxonomy" id="392033"/>
    <lineage>
        <taxon>Eukaryota</taxon>
        <taxon>Metazoa</taxon>
        <taxon>Spiralia</taxon>
        <taxon>Gnathifera</taxon>
        <taxon>Rotifera</taxon>
        <taxon>Eurotatoria</taxon>
        <taxon>Bdelloidea</taxon>
        <taxon>Philodinida</taxon>
        <taxon>Philodinidae</taxon>
        <taxon>Rotaria</taxon>
    </lineage>
</organism>
<feature type="region of interest" description="Disordered" evidence="1">
    <location>
        <begin position="429"/>
        <end position="456"/>
    </location>
</feature>
<sequence length="691" mass="79653">MKRKIPFISSVKNKCNSGSIHHIDENSSDNQSSEQIGENFINEQSSPKKVEGKKSTGNNITQKQFISAVSELGFSQRQLNNETWRLNELTRSNESVWGRLISKLNLNQTESIRHSMYNFWRRNRTKIESTLSENRLDCVKEDHKSDKKNEEELSPLNSEIKPLASNATLPKPQTRSTAQHKLNLPTIVEASFIMNYKDWKGIYDRSQRKMKSGWTDVVDKRVRSCNFHCTLAFDRRKVGVENSRKKNCSFFRAFAICSNNSCERVFDIFVKDEPVSRESIVFRVRAMGDENHEGPPVARQLTGEKRLEVGKAANAVGPLKVFHEKVESADEEMLKARNFTGCETAEVIKHASADYRKIYRLDEDIFRECRIRQYILEEIDVTSEEIKGYVQVTAEKPFRLHLTSEPQILRYHKTNDALNDISNVKLLQSSPDSSSSKCVNSFTKEHPPNDESHLRNEQEIPISDSTISPVNIFSCVKFDNFSDALSTSEQAKNVLKAENIEKENSKSQHEKKKHYIKKGISLKDLSFPLIFTHILCILETEENMHLRLSGLPEASDTCNSLLVPRLRQIVEIQQCPLTWPTFGIKKTKFEAYDELNKLSNGLINIISMNTSDMNITDKCHRLYKFINEFNNHFYLHRHDDIGCELITVYNILKFLNRNNSNSFELNTLCNHLQSLVYYLKLERNILTSSSS</sequence>
<feature type="compositionally biased region" description="Polar residues" evidence="1">
    <location>
        <begin position="165"/>
        <end position="178"/>
    </location>
</feature>
<feature type="compositionally biased region" description="Basic and acidic residues" evidence="1">
    <location>
        <begin position="141"/>
        <end position="151"/>
    </location>
</feature>
<dbReference type="EMBL" id="CAJNOT010000459">
    <property type="protein sequence ID" value="CAF0988969.1"/>
    <property type="molecule type" value="Genomic_DNA"/>
</dbReference>
<evidence type="ECO:0000313" key="2">
    <source>
        <dbReference type="EMBL" id="CAF0988969.1"/>
    </source>
</evidence>
<feature type="region of interest" description="Disordered" evidence="1">
    <location>
        <begin position="141"/>
        <end position="178"/>
    </location>
</feature>
<evidence type="ECO:0000313" key="3">
    <source>
        <dbReference type="Proteomes" id="UP000663864"/>
    </source>
</evidence>
<dbReference type="Proteomes" id="UP000663864">
    <property type="component" value="Unassembled WGS sequence"/>
</dbReference>
<protein>
    <submittedName>
        <fullName evidence="2">Uncharacterized protein</fullName>
    </submittedName>
</protein>
<comment type="caution">
    <text evidence="2">The sequence shown here is derived from an EMBL/GenBank/DDBJ whole genome shotgun (WGS) entry which is preliminary data.</text>
</comment>
<reference evidence="2" key="1">
    <citation type="submission" date="2021-02" db="EMBL/GenBank/DDBJ databases">
        <authorList>
            <person name="Nowell W R."/>
        </authorList>
    </citation>
    <scope>NUCLEOTIDE SEQUENCE</scope>
</reference>
<dbReference type="AlphaFoldDB" id="A0A814G233"/>
<evidence type="ECO:0000256" key="1">
    <source>
        <dbReference type="SAM" id="MobiDB-lite"/>
    </source>
</evidence>
<feature type="compositionally biased region" description="Basic and acidic residues" evidence="1">
    <location>
        <begin position="443"/>
        <end position="456"/>
    </location>
</feature>
<gene>
    <name evidence="2" type="ORF">ZHD862_LOCUS11917</name>
</gene>